<feature type="transmembrane region" description="Helical" evidence="2">
    <location>
        <begin position="28"/>
        <end position="47"/>
    </location>
</feature>
<dbReference type="OrthoDB" id="9813911at2"/>
<organism evidence="3 4">
    <name type="scientific">Labedella phragmitis</name>
    <dbReference type="NCBI Taxonomy" id="2498849"/>
    <lineage>
        <taxon>Bacteria</taxon>
        <taxon>Bacillati</taxon>
        <taxon>Actinomycetota</taxon>
        <taxon>Actinomycetes</taxon>
        <taxon>Micrococcales</taxon>
        <taxon>Microbacteriaceae</taxon>
        <taxon>Labedella</taxon>
    </lineage>
</organism>
<dbReference type="EMBL" id="RZNB01000001">
    <property type="protein sequence ID" value="RWZ52424.1"/>
    <property type="molecule type" value="Genomic_DNA"/>
</dbReference>
<accession>A0A444PX31</accession>
<evidence type="ECO:0000256" key="1">
    <source>
        <dbReference type="SAM" id="MobiDB-lite"/>
    </source>
</evidence>
<dbReference type="RefSeq" id="WP_128493267.1">
    <property type="nucleotide sequence ID" value="NZ_RZNB01000001.1"/>
</dbReference>
<feature type="transmembrane region" description="Helical" evidence="2">
    <location>
        <begin position="107"/>
        <end position="124"/>
    </location>
</feature>
<dbReference type="InterPro" id="IPR025356">
    <property type="entry name" value="DUF4260"/>
</dbReference>
<dbReference type="Proteomes" id="UP000288547">
    <property type="component" value="Unassembled WGS sequence"/>
</dbReference>
<keyword evidence="2" id="KW-0472">Membrane</keyword>
<dbReference type="AlphaFoldDB" id="A0A444PX31"/>
<protein>
    <submittedName>
        <fullName evidence="3">DUF4260 family protein</fullName>
    </submittedName>
</protein>
<feature type="region of interest" description="Disordered" evidence="1">
    <location>
        <begin position="1"/>
        <end position="23"/>
    </location>
</feature>
<evidence type="ECO:0000313" key="4">
    <source>
        <dbReference type="Proteomes" id="UP000288547"/>
    </source>
</evidence>
<keyword evidence="4" id="KW-1185">Reference proteome</keyword>
<gene>
    <name evidence="3" type="ORF">ELQ90_00190</name>
</gene>
<proteinExistence type="predicted"/>
<keyword evidence="2" id="KW-0812">Transmembrane</keyword>
<feature type="transmembrane region" description="Helical" evidence="2">
    <location>
        <begin position="83"/>
        <end position="101"/>
    </location>
</feature>
<feature type="transmembrane region" description="Helical" evidence="2">
    <location>
        <begin position="53"/>
        <end position="71"/>
    </location>
</feature>
<comment type="caution">
    <text evidence="3">The sequence shown here is derived from an EMBL/GenBank/DDBJ whole genome shotgun (WGS) entry which is preliminary data.</text>
</comment>
<feature type="compositionally biased region" description="Low complexity" evidence="1">
    <location>
        <begin position="1"/>
        <end position="21"/>
    </location>
</feature>
<evidence type="ECO:0000313" key="3">
    <source>
        <dbReference type="EMBL" id="RWZ52424.1"/>
    </source>
</evidence>
<keyword evidence="2" id="KW-1133">Transmembrane helix</keyword>
<dbReference type="Pfam" id="PF14079">
    <property type="entry name" value="DUF4260"/>
    <property type="match status" value="1"/>
</dbReference>
<evidence type="ECO:0000256" key="2">
    <source>
        <dbReference type="SAM" id="Phobius"/>
    </source>
</evidence>
<sequence>MTLTPDPATASSHPAAPADSPRLTNPELVQRLEGGLIIALSIVALLALAPDRWWVPLAAFLLFDLSQLGYLRSPRVGAAAYNAVHTYVWPAILAGIAIIAWSPAPTVGLWSMLAAVSWAFHVAVDRTLGYGLKRPDAFTHTHLGHIGTNRDH</sequence>
<name>A0A444PX31_9MICO</name>
<reference evidence="3 4" key="1">
    <citation type="submission" date="2018-12" db="EMBL/GenBank/DDBJ databases">
        <authorList>
            <person name="Li F."/>
        </authorList>
    </citation>
    <scope>NUCLEOTIDE SEQUENCE [LARGE SCALE GENOMIC DNA]</scope>
    <source>
        <strain evidence="3 4">11W25H-1</strain>
    </source>
</reference>